<evidence type="ECO:0000313" key="6">
    <source>
        <dbReference type="EMBL" id="ALV06215.1"/>
    </source>
</evidence>
<dbReference type="Pfam" id="PF05400">
    <property type="entry name" value="FliT"/>
    <property type="match status" value="1"/>
</dbReference>
<reference evidence="6 7" key="1">
    <citation type="submission" date="2015-12" db="EMBL/GenBank/DDBJ databases">
        <title>Complete genome of Roseateles depolymerans KCTC 42856.</title>
        <authorList>
            <person name="Kim K.M."/>
        </authorList>
    </citation>
    <scope>NUCLEOTIDE SEQUENCE [LARGE SCALE GENOMIC DNA]</scope>
    <source>
        <strain evidence="6 7">KCTC 42856</strain>
    </source>
</reference>
<organism evidence="6 7">
    <name type="scientific">Roseateles depolymerans</name>
    <dbReference type="NCBI Taxonomy" id="76731"/>
    <lineage>
        <taxon>Bacteria</taxon>
        <taxon>Pseudomonadati</taxon>
        <taxon>Pseudomonadota</taxon>
        <taxon>Betaproteobacteria</taxon>
        <taxon>Burkholderiales</taxon>
        <taxon>Sphaerotilaceae</taxon>
        <taxon>Roseateles</taxon>
    </lineage>
</organism>
<evidence type="ECO:0000256" key="1">
    <source>
        <dbReference type="ARBA" id="ARBA00004514"/>
    </source>
</evidence>
<evidence type="ECO:0000256" key="4">
    <source>
        <dbReference type="ARBA" id="ARBA00023186"/>
    </source>
</evidence>
<dbReference type="KEGG" id="rdp:RD2015_1733"/>
<accession>A0A0U3LMR7</accession>
<gene>
    <name evidence="6" type="ORF">RD2015_1733</name>
</gene>
<dbReference type="Proteomes" id="UP000060699">
    <property type="component" value="Chromosome"/>
</dbReference>
<dbReference type="InterPro" id="IPR008622">
    <property type="entry name" value="FliT"/>
</dbReference>
<keyword evidence="3" id="KW-1005">Bacterial flagellum biogenesis</keyword>
<dbReference type="EMBL" id="CP013729">
    <property type="protein sequence ID" value="ALV06215.1"/>
    <property type="molecule type" value="Genomic_DNA"/>
</dbReference>
<keyword evidence="6" id="KW-0966">Cell projection</keyword>
<dbReference type="GO" id="GO:0044781">
    <property type="term" value="P:bacterial-type flagellum organization"/>
    <property type="evidence" value="ECO:0007669"/>
    <property type="project" value="UniProtKB-KW"/>
</dbReference>
<evidence type="ECO:0000256" key="2">
    <source>
        <dbReference type="ARBA" id="ARBA00022490"/>
    </source>
</evidence>
<sequence length="121" mass="13282">MTKPSAAKTHSAAPASSAPTTTMNTHLLSYYEAIEQASADMLNAARTGNWDEVVKLEGACVLLISQLKHAASQQQLGAEESQLKSRIMQRILLNDAEIRHLAEPWLEDLDQLMKGKSKTVH</sequence>
<dbReference type="STRING" id="76731.RD2015_1733"/>
<proteinExistence type="predicted"/>
<comment type="subcellular location">
    <subcellularLocation>
        <location evidence="1">Cytoplasm</location>
        <location evidence="1">Cytosol</location>
    </subcellularLocation>
</comment>
<keyword evidence="2" id="KW-0963">Cytoplasm</keyword>
<name>A0A0U3LMR7_9BURK</name>
<dbReference type="Gene3D" id="1.20.58.380">
    <property type="entry name" value="Flagellar protein flit"/>
    <property type="match status" value="1"/>
</dbReference>
<keyword evidence="6" id="KW-0969">Cilium</keyword>
<evidence type="ECO:0000313" key="7">
    <source>
        <dbReference type="Proteomes" id="UP000060699"/>
    </source>
</evidence>
<keyword evidence="4" id="KW-0143">Chaperone</keyword>
<evidence type="ECO:0000256" key="3">
    <source>
        <dbReference type="ARBA" id="ARBA00022795"/>
    </source>
</evidence>
<dbReference type="PATRIC" id="fig|76731.3.peg.1775"/>
<dbReference type="AlphaFoldDB" id="A0A0U3LMR7"/>
<evidence type="ECO:0000256" key="5">
    <source>
        <dbReference type="ARBA" id="ARBA00093797"/>
    </source>
</evidence>
<protein>
    <recommendedName>
        <fullName evidence="5">Flagellar protein FliT</fullName>
    </recommendedName>
</protein>
<keyword evidence="6" id="KW-0282">Flagellum</keyword>
<keyword evidence="7" id="KW-1185">Reference proteome</keyword>